<dbReference type="RefSeq" id="WP_093535332.1">
    <property type="nucleotide sequence ID" value="NZ_FOXU01000001.1"/>
</dbReference>
<dbReference type="InterPro" id="IPR024515">
    <property type="entry name" value="DUF3397"/>
</dbReference>
<dbReference type="OrthoDB" id="2353183at2"/>
<gene>
    <name evidence="2" type="ORF">SAMN05421670_1329</name>
</gene>
<proteinExistence type="predicted"/>
<feature type="transmembrane region" description="Helical" evidence="1">
    <location>
        <begin position="37"/>
        <end position="58"/>
    </location>
</feature>
<evidence type="ECO:0000313" key="2">
    <source>
        <dbReference type="EMBL" id="SFQ20428.1"/>
    </source>
</evidence>
<evidence type="ECO:0000313" key="3">
    <source>
        <dbReference type="Proteomes" id="UP000198734"/>
    </source>
</evidence>
<keyword evidence="3" id="KW-1185">Reference proteome</keyword>
<dbReference type="Proteomes" id="UP000198734">
    <property type="component" value="Unassembled WGS sequence"/>
</dbReference>
<name>A0A1I5WLJ4_9BACI</name>
<accession>A0A1I5WLJ4</accession>
<feature type="transmembrane region" description="Helical" evidence="1">
    <location>
        <begin position="64"/>
        <end position="82"/>
    </location>
</feature>
<evidence type="ECO:0008006" key="4">
    <source>
        <dbReference type="Google" id="ProtNLM"/>
    </source>
</evidence>
<organism evidence="2 3">
    <name type="scientific">Psychrobacillus psychrotolerans</name>
    <dbReference type="NCBI Taxonomy" id="126156"/>
    <lineage>
        <taxon>Bacteria</taxon>
        <taxon>Bacillati</taxon>
        <taxon>Bacillota</taxon>
        <taxon>Bacilli</taxon>
        <taxon>Bacillales</taxon>
        <taxon>Bacillaceae</taxon>
        <taxon>Psychrobacillus</taxon>
    </lineage>
</organism>
<keyword evidence="1" id="KW-0812">Transmembrane</keyword>
<feature type="transmembrane region" description="Helical" evidence="1">
    <location>
        <begin position="102"/>
        <end position="124"/>
    </location>
</feature>
<dbReference type="STRING" id="126156.SAMN05421670_1329"/>
<feature type="transmembrane region" description="Helical" evidence="1">
    <location>
        <begin position="6"/>
        <end position="30"/>
    </location>
</feature>
<keyword evidence="1" id="KW-0472">Membrane</keyword>
<dbReference type="Pfam" id="PF11877">
    <property type="entry name" value="DUF3397"/>
    <property type="match status" value="1"/>
</dbReference>
<evidence type="ECO:0000256" key="1">
    <source>
        <dbReference type="SAM" id="Phobius"/>
    </source>
</evidence>
<keyword evidence="1" id="KW-1133">Transmembrane helix</keyword>
<sequence>MITVVNVLSIFVIYPVVVFLLVFIICKFVLHKRKKSIGIASDVSTFFLYFSTANLFSFLFSKGIGWYLIIFSIILATIMTCLDWRSKKEIEIIPLLRKIWRILFLLLCCFYAFLWLFGVIQYVLTYIS</sequence>
<reference evidence="3" key="1">
    <citation type="submission" date="2016-10" db="EMBL/GenBank/DDBJ databases">
        <authorList>
            <person name="Varghese N."/>
            <person name="Submissions S."/>
        </authorList>
    </citation>
    <scope>NUCLEOTIDE SEQUENCE [LARGE SCALE GENOMIC DNA]</scope>
    <source>
        <strain evidence="3">DSM 11706</strain>
    </source>
</reference>
<protein>
    <recommendedName>
        <fullName evidence="4">DUF3397 domain-containing protein</fullName>
    </recommendedName>
</protein>
<dbReference type="EMBL" id="FOXU01000001">
    <property type="protein sequence ID" value="SFQ20428.1"/>
    <property type="molecule type" value="Genomic_DNA"/>
</dbReference>
<dbReference type="AlphaFoldDB" id="A0A1I5WLJ4"/>